<evidence type="ECO:0000256" key="6">
    <source>
        <dbReference type="SAM" id="MobiDB-lite"/>
    </source>
</evidence>
<organism evidence="8 9">
    <name type="scientific">Chiloscyllium punctatum</name>
    <name type="common">Brownbanded bambooshark</name>
    <name type="synonym">Hemiscyllium punctatum</name>
    <dbReference type="NCBI Taxonomy" id="137246"/>
    <lineage>
        <taxon>Eukaryota</taxon>
        <taxon>Metazoa</taxon>
        <taxon>Chordata</taxon>
        <taxon>Craniata</taxon>
        <taxon>Vertebrata</taxon>
        <taxon>Chondrichthyes</taxon>
        <taxon>Elasmobranchii</taxon>
        <taxon>Galeomorphii</taxon>
        <taxon>Galeoidea</taxon>
        <taxon>Orectolobiformes</taxon>
        <taxon>Hemiscylliidae</taxon>
        <taxon>Chiloscyllium</taxon>
    </lineage>
</organism>
<dbReference type="EMBL" id="BEZZ01000334">
    <property type="protein sequence ID" value="GCC30970.1"/>
    <property type="molecule type" value="Genomic_DNA"/>
</dbReference>
<dbReference type="STRING" id="137246.A0A401SKQ9"/>
<evidence type="ECO:0000256" key="4">
    <source>
        <dbReference type="ARBA" id="ARBA00022759"/>
    </source>
</evidence>
<comment type="caution">
    <text evidence="8">The sequence shown here is derived from an EMBL/GenBank/DDBJ whole genome shotgun (WGS) entry which is preliminary data.</text>
</comment>
<feature type="domain" description="Murine leukemia virus integrase C-terminal" evidence="7">
    <location>
        <begin position="74"/>
        <end position="124"/>
    </location>
</feature>
<evidence type="ECO:0000259" key="7">
    <source>
        <dbReference type="Pfam" id="PF18697"/>
    </source>
</evidence>
<proteinExistence type="predicted"/>
<name>A0A401SKQ9_CHIPU</name>
<reference evidence="8 9" key="1">
    <citation type="journal article" date="2018" name="Nat. Ecol. Evol.">
        <title>Shark genomes provide insights into elasmobranch evolution and the origin of vertebrates.</title>
        <authorList>
            <person name="Hara Y"/>
            <person name="Yamaguchi K"/>
            <person name="Onimaru K"/>
            <person name="Kadota M"/>
            <person name="Koyanagi M"/>
            <person name="Keeley SD"/>
            <person name="Tatsumi K"/>
            <person name="Tanaka K"/>
            <person name="Motone F"/>
            <person name="Kageyama Y"/>
            <person name="Nozu R"/>
            <person name="Adachi N"/>
            <person name="Nishimura O"/>
            <person name="Nakagawa R"/>
            <person name="Tanegashima C"/>
            <person name="Kiyatake I"/>
            <person name="Matsumoto R"/>
            <person name="Murakumo K"/>
            <person name="Nishida K"/>
            <person name="Terakita A"/>
            <person name="Kuratani S"/>
            <person name="Sato K"/>
            <person name="Hyodo S Kuraku.S."/>
        </authorList>
    </citation>
    <scope>NUCLEOTIDE SEQUENCE [LARGE SCALE GENOMIC DNA]</scope>
</reference>
<evidence type="ECO:0000256" key="3">
    <source>
        <dbReference type="ARBA" id="ARBA00022722"/>
    </source>
</evidence>
<sequence length="222" mass="24956">MQTNRMTNLTLHEMLTGRPMPVPRWRGPYEGPSLEWLSLELKQYIRQLAMMHETIHQQERQREPTPVNEEGPIKHGDWVYVWVFRKRWNEPRREGPFVVTNASPTTIQVEGQHIWYHLNHCTKALPPAQTNSNTEVSGAEAEELGHGQGTQEASTPQQGSEQGTGEVLGDTDHSRNDCDGDVEHSSPGSGDGEDMGDAHDTPLSDARPAYSDLETIRLADLD</sequence>
<feature type="compositionally biased region" description="Polar residues" evidence="6">
    <location>
        <begin position="149"/>
        <end position="163"/>
    </location>
</feature>
<keyword evidence="4" id="KW-0255">Endonuclease</keyword>
<accession>A0A401SKQ9</accession>
<feature type="compositionally biased region" description="Basic and acidic residues" evidence="6">
    <location>
        <begin position="170"/>
        <end position="184"/>
    </location>
</feature>
<dbReference type="GO" id="GO:0016787">
    <property type="term" value="F:hydrolase activity"/>
    <property type="evidence" value="ECO:0007669"/>
    <property type="project" value="UniProtKB-KW"/>
</dbReference>
<keyword evidence="9" id="KW-1185">Reference proteome</keyword>
<dbReference type="OrthoDB" id="8947436at2759"/>
<dbReference type="Pfam" id="PF18697">
    <property type="entry name" value="MLVIN_C"/>
    <property type="match status" value="1"/>
</dbReference>
<feature type="region of interest" description="Disordered" evidence="6">
    <location>
        <begin position="126"/>
        <end position="222"/>
    </location>
</feature>
<dbReference type="InterPro" id="IPR040643">
    <property type="entry name" value="MLVIN_C"/>
</dbReference>
<keyword evidence="3" id="KW-0540">Nuclease</keyword>
<keyword evidence="5" id="KW-0378">Hydrolase</keyword>
<evidence type="ECO:0000313" key="9">
    <source>
        <dbReference type="Proteomes" id="UP000287033"/>
    </source>
</evidence>
<dbReference type="GO" id="GO:0004519">
    <property type="term" value="F:endonuclease activity"/>
    <property type="evidence" value="ECO:0007669"/>
    <property type="project" value="UniProtKB-KW"/>
</dbReference>
<dbReference type="Gene3D" id="2.30.30.850">
    <property type="match status" value="1"/>
</dbReference>
<evidence type="ECO:0000313" key="8">
    <source>
        <dbReference type="EMBL" id="GCC30970.1"/>
    </source>
</evidence>
<keyword evidence="2" id="KW-0548">Nucleotidyltransferase</keyword>
<keyword evidence="1" id="KW-0808">Transferase</keyword>
<dbReference type="AlphaFoldDB" id="A0A401SKQ9"/>
<protein>
    <recommendedName>
        <fullName evidence="7">Murine leukemia virus integrase C-terminal domain-containing protein</fullName>
    </recommendedName>
</protein>
<dbReference type="GO" id="GO:0016779">
    <property type="term" value="F:nucleotidyltransferase activity"/>
    <property type="evidence" value="ECO:0007669"/>
    <property type="project" value="UniProtKB-KW"/>
</dbReference>
<dbReference type="Proteomes" id="UP000287033">
    <property type="component" value="Unassembled WGS sequence"/>
</dbReference>
<evidence type="ECO:0000256" key="2">
    <source>
        <dbReference type="ARBA" id="ARBA00022695"/>
    </source>
</evidence>
<evidence type="ECO:0000256" key="5">
    <source>
        <dbReference type="ARBA" id="ARBA00022801"/>
    </source>
</evidence>
<evidence type="ECO:0000256" key="1">
    <source>
        <dbReference type="ARBA" id="ARBA00022679"/>
    </source>
</evidence>
<gene>
    <name evidence="8" type="ORF">chiPu_0009424</name>
</gene>